<gene>
    <name evidence="2" type="ORF">Zmor_021274</name>
</gene>
<evidence type="ECO:0000313" key="3">
    <source>
        <dbReference type="Proteomes" id="UP001168821"/>
    </source>
</evidence>
<keyword evidence="3" id="KW-1185">Reference proteome</keyword>
<dbReference type="Proteomes" id="UP001168821">
    <property type="component" value="Unassembled WGS sequence"/>
</dbReference>
<evidence type="ECO:0000256" key="1">
    <source>
        <dbReference type="SAM" id="MobiDB-lite"/>
    </source>
</evidence>
<name>A0AA38I5Y3_9CUCU</name>
<proteinExistence type="predicted"/>
<organism evidence="2 3">
    <name type="scientific">Zophobas morio</name>
    <dbReference type="NCBI Taxonomy" id="2755281"/>
    <lineage>
        <taxon>Eukaryota</taxon>
        <taxon>Metazoa</taxon>
        <taxon>Ecdysozoa</taxon>
        <taxon>Arthropoda</taxon>
        <taxon>Hexapoda</taxon>
        <taxon>Insecta</taxon>
        <taxon>Pterygota</taxon>
        <taxon>Neoptera</taxon>
        <taxon>Endopterygota</taxon>
        <taxon>Coleoptera</taxon>
        <taxon>Polyphaga</taxon>
        <taxon>Cucujiformia</taxon>
        <taxon>Tenebrionidae</taxon>
        <taxon>Zophobas</taxon>
    </lineage>
</organism>
<evidence type="ECO:0000313" key="2">
    <source>
        <dbReference type="EMBL" id="KAJ3649534.1"/>
    </source>
</evidence>
<reference evidence="2" key="1">
    <citation type="journal article" date="2023" name="G3 (Bethesda)">
        <title>Whole genome assemblies of Zophobas morio and Tenebrio molitor.</title>
        <authorList>
            <person name="Kaur S."/>
            <person name="Stinson S.A."/>
            <person name="diCenzo G.C."/>
        </authorList>
    </citation>
    <scope>NUCLEOTIDE SEQUENCE</scope>
    <source>
        <strain evidence="2">QUZm001</strain>
    </source>
</reference>
<feature type="region of interest" description="Disordered" evidence="1">
    <location>
        <begin position="28"/>
        <end position="64"/>
    </location>
</feature>
<sequence>MHPPNYRIHGFLLHAVNAQQHVMLIWTPRLYRDPPPRRPPSPSRRPSRRTKTETDSARGTSARADVLEGRLHVADGRAGTATDLRKLNALDWSGTAFVEAAAGSSETRREERFVSGWK</sequence>
<dbReference type="EMBL" id="JALNTZ010000006">
    <property type="protein sequence ID" value="KAJ3649534.1"/>
    <property type="molecule type" value="Genomic_DNA"/>
</dbReference>
<dbReference type="AlphaFoldDB" id="A0AA38I5Y3"/>
<protein>
    <submittedName>
        <fullName evidence="2">Uncharacterized protein</fullName>
    </submittedName>
</protein>
<comment type="caution">
    <text evidence="2">The sequence shown here is derived from an EMBL/GenBank/DDBJ whole genome shotgun (WGS) entry which is preliminary data.</text>
</comment>
<accession>A0AA38I5Y3</accession>